<evidence type="ECO:0000256" key="5">
    <source>
        <dbReference type="ARBA" id="ARBA00022692"/>
    </source>
</evidence>
<feature type="domain" description="EamA" evidence="9">
    <location>
        <begin position="8"/>
        <end position="142"/>
    </location>
</feature>
<keyword evidence="4" id="KW-1003">Cell membrane</keyword>
<feature type="transmembrane region" description="Helical" evidence="8">
    <location>
        <begin position="72"/>
        <end position="92"/>
    </location>
</feature>
<reference evidence="11" key="1">
    <citation type="journal article" date="2019" name="Int. J. Syst. Evol. Microbiol.">
        <title>The Global Catalogue of Microorganisms (GCM) 10K type strain sequencing project: providing services to taxonomists for standard genome sequencing and annotation.</title>
        <authorList>
            <consortium name="The Broad Institute Genomics Platform"/>
            <consortium name="The Broad Institute Genome Sequencing Center for Infectious Disease"/>
            <person name="Wu L."/>
            <person name="Ma J."/>
        </authorList>
    </citation>
    <scope>NUCLEOTIDE SEQUENCE [LARGE SCALE GENOMIC DNA]</scope>
    <source>
        <strain evidence="11">CCUG 60525</strain>
    </source>
</reference>
<feature type="transmembrane region" description="Helical" evidence="8">
    <location>
        <begin position="239"/>
        <end position="258"/>
    </location>
</feature>
<dbReference type="PANTHER" id="PTHR22911">
    <property type="entry name" value="ACYL-MALONYL CONDENSING ENZYME-RELATED"/>
    <property type="match status" value="1"/>
</dbReference>
<dbReference type="RefSeq" id="WP_379559481.1">
    <property type="nucleotide sequence ID" value="NZ_JBHTJS010000060.1"/>
</dbReference>
<keyword evidence="7 8" id="KW-0472">Membrane</keyword>
<feature type="transmembrane region" description="Helical" evidence="8">
    <location>
        <begin position="214"/>
        <end position="232"/>
    </location>
</feature>
<evidence type="ECO:0000256" key="6">
    <source>
        <dbReference type="ARBA" id="ARBA00022989"/>
    </source>
</evidence>
<proteinExistence type="inferred from homology"/>
<dbReference type="EMBL" id="JBHTJS010000060">
    <property type="protein sequence ID" value="MFD1009450.1"/>
    <property type="molecule type" value="Genomic_DNA"/>
</dbReference>
<dbReference type="InterPro" id="IPR004626">
    <property type="entry name" value="RarD"/>
</dbReference>
<gene>
    <name evidence="10" type="primary">rarD</name>
    <name evidence="10" type="ORF">ACFQ1C_14975</name>
</gene>
<dbReference type="SUPFAM" id="SSF103481">
    <property type="entry name" value="Multidrug resistance efflux transporter EmrE"/>
    <property type="match status" value="2"/>
</dbReference>
<accession>A0ABW3KKP5</accession>
<feature type="transmembrane region" description="Helical" evidence="8">
    <location>
        <begin position="128"/>
        <end position="146"/>
    </location>
</feature>
<evidence type="ECO:0000313" key="11">
    <source>
        <dbReference type="Proteomes" id="UP001597048"/>
    </source>
</evidence>
<evidence type="ECO:0000256" key="3">
    <source>
        <dbReference type="ARBA" id="ARBA00022448"/>
    </source>
</evidence>
<dbReference type="PANTHER" id="PTHR22911:SF137">
    <property type="entry name" value="SOLUTE CARRIER FAMILY 35 MEMBER G2-RELATED"/>
    <property type="match status" value="1"/>
</dbReference>
<evidence type="ECO:0000256" key="7">
    <source>
        <dbReference type="ARBA" id="ARBA00023136"/>
    </source>
</evidence>
<protein>
    <submittedName>
        <fullName evidence="10">EamA family transporter RarD</fullName>
    </submittedName>
</protein>
<dbReference type="Pfam" id="PF00892">
    <property type="entry name" value="EamA"/>
    <property type="match status" value="2"/>
</dbReference>
<evidence type="ECO:0000256" key="8">
    <source>
        <dbReference type="SAM" id="Phobius"/>
    </source>
</evidence>
<dbReference type="Proteomes" id="UP001597048">
    <property type="component" value="Unassembled WGS sequence"/>
</dbReference>
<evidence type="ECO:0000256" key="2">
    <source>
        <dbReference type="ARBA" id="ARBA00007362"/>
    </source>
</evidence>
<dbReference type="InterPro" id="IPR037185">
    <property type="entry name" value="EmrE-like"/>
</dbReference>
<feature type="domain" description="EamA" evidence="9">
    <location>
        <begin position="153"/>
        <end position="284"/>
    </location>
</feature>
<dbReference type="InterPro" id="IPR000620">
    <property type="entry name" value="EamA_dom"/>
</dbReference>
<keyword evidence="11" id="KW-1185">Reference proteome</keyword>
<comment type="caution">
    <text evidence="10">The sequence shown here is derived from an EMBL/GenBank/DDBJ whole genome shotgun (WGS) entry which is preliminary data.</text>
</comment>
<sequence length="297" mass="33254">MEKDQASKGALYALGAYTLWGIAPMYFKQLTQVPAYEILTHRVIWSFLLLLMLLSALKFWPRVRAMLRQPKYLALLTLSSCIIGLNWLVFIWAVNNNHMLDASLGYYINPLFNIVLAMLFLGERFRPMQWVAVALAASGVVIQLVVFGSLPWVALVLAISFGFYGLIRKKVPVDPITGLTIETLVLLPLAAIYLFGVADSTTSQMSSNSLNTNLWLISAGIVTTAPLLMFAAAAKRLKLSTLGFFQYIGPSLMFLLAVLLYDEPFTQDKVITFALIWCSLVIYSWDGIKQKKKQALR</sequence>
<evidence type="ECO:0000259" key="9">
    <source>
        <dbReference type="Pfam" id="PF00892"/>
    </source>
</evidence>
<feature type="transmembrane region" description="Helical" evidence="8">
    <location>
        <begin position="9"/>
        <end position="27"/>
    </location>
</feature>
<comment type="subcellular location">
    <subcellularLocation>
        <location evidence="1">Cell membrane</location>
        <topology evidence="1">Multi-pass membrane protein</topology>
    </subcellularLocation>
</comment>
<feature type="transmembrane region" description="Helical" evidence="8">
    <location>
        <begin position="152"/>
        <end position="167"/>
    </location>
</feature>
<keyword evidence="6 8" id="KW-1133">Transmembrane helix</keyword>
<organism evidence="10 11">
    <name type="scientific">Oceanisphaera ostreae</name>
    <dbReference type="NCBI Taxonomy" id="914151"/>
    <lineage>
        <taxon>Bacteria</taxon>
        <taxon>Pseudomonadati</taxon>
        <taxon>Pseudomonadota</taxon>
        <taxon>Gammaproteobacteria</taxon>
        <taxon>Aeromonadales</taxon>
        <taxon>Aeromonadaceae</taxon>
        <taxon>Oceanisphaera</taxon>
    </lineage>
</organism>
<evidence type="ECO:0000256" key="4">
    <source>
        <dbReference type="ARBA" id="ARBA00022475"/>
    </source>
</evidence>
<dbReference type="NCBIfam" id="TIGR00688">
    <property type="entry name" value="rarD"/>
    <property type="match status" value="1"/>
</dbReference>
<evidence type="ECO:0000313" key="10">
    <source>
        <dbReference type="EMBL" id="MFD1009450.1"/>
    </source>
</evidence>
<evidence type="ECO:0000256" key="1">
    <source>
        <dbReference type="ARBA" id="ARBA00004651"/>
    </source>
</evidence>
<keyword evidence="5 8" id="KW-0812">Transmembrane</keyword>
<feature type="transmembrane region" description="Helical" evidence="8">
    <location>
        <begin position="104"/>
        <end position="121"/>
    </location>
</feature>
<comment type="similarity">
    <text evidence="2">Belongs to the EamA transporter family.</text>
</comment>
<name>A0ABW3KKP5_9GAMM</name>
<feature type="transmembrane region" description="Helical" evidence="8">
    <location>
        <begin position="270"/>
        <end position="288"/>
    </location>
</feature>
<keyword evidence="3" id="KW-0813">Transport</keyword>
<feature type="transmembrane region" description="Helical" evidence="8">
    <location>
        <begin position="179"/>
        <end position="198"/>
    </location>
</feature>
<feature type="transmembrane region" description="Helical" evidence="8">
    <location>
        <begin position="39"/>
        <end position="60"/>
    </location>
</feature>